<feature type="domain" description="RNase H type-1" evidence="1">
    <location>
        <begin position="66"/>
        <end position="153"/>
    </location>
</feature>
<evidence type="ECO:0000313" key="2">
    <source>
        <dbReference type="EnsemblPlants" id="cds.evm.model.05.2093"/>
    </source>
</evidence>
<organism evidence="2 3">
    <name type="scientific">Cannabis sativa</name>
    <name type="common">Hemp</name>
    <name type="synonym">Marijuana</name>
    <dbReference type="NCBI Taxonomy" id="3483"/>
    <lineage>
        <taxon>Eukaryota</taxon>
        <taxon>Viridiplantae</taxon>
        <taxon>Streptophyta</taxon>
        <taxon>Embryophyta</taxon>
        <taxon>Tracheophyta</taxon>
        <taxon>Spermatophyta</taxon>
        <taxon>Magnoliopsida</taxon>
        <taxon>eudicotyledons</taxon>
        <taxon>Gunneridae</taxon>
        <taxon>Pentapetalae</taxon>
        <taxon>rosids</taxon>
        <taxon>fabids</taxon>
        <taxon>Rosales</taxon>
        <taxon>Cannabaceae</taxon>
        <taxon>Cannabis</taxon>
    </lineage>
</organism>
<reference evidence="2" key="2">
    <citation type="submission" date="2021-03" db="UniProtKB">
        <authorList>
            <consortium name="EnsemblPlants"/>
        </authorList>
    </citation>
    <scope>IDENTIFICATION</scope>
</reference>
<dbReference type="InterPro" id="IPR052929">
    <property type="entry name" value="RNase_H-like_EbsB-rel"/>
</dbReference>
<dbReference type="EMBL" id="UZAU01000550">
    <property type="status" value="NOT_ANNOTATED_CDS"/>
    <property type="molecule type" value="Genomic_DNA"/>
</dbReference>
<reference evidence="2" key="1">
    <citation type="submission" date="2018-11" db="EMBL/GenBank/DDBJ databases">
        <authorList>
            <person name="Grassa J C."/>
        </authorList>
    </citation>
    <scope>NUCLEOTIDE SEQUENCE [LARGE SCALE GENOMIC DNA]</scope>
</reference>
<dbReference type="InterPro" id="IPR044730">
    <property type="entry name" value="RNase_H-like_dom_plant"/>
</dbReference>
<protein>
    <recommendedName>
        <fullName evidence="1">RNase H type-1 domain-containing protein</fullName>
    </recommendedName>
</protein>
<dbReference type="EnsemblPlants" id="evm.model.05.2093">
    <property type="protein sequence ID" value="cds.evm.model.05.2093"/>
    <property type="gene ID" value="evm.TU.05.2093"/>
</dbReference>
<dbReference type="Gene3D" id="3.30.420.10">
    <property type="entry name" value="Ribonuclease H-like superfamily/Ribonuclease H"/>
    <property type="match status" value="1"/>
</dbReference>
<name>A0A803PP89_CANSA</name>
<evidence type="ECO:0000313" key="3">
    <source>
        <dbReference type="Proteomes" id="UP000596661"/>
    </source>
</evidence>
<dbReference type="Pfam" id="PF13456">
    <property type="entry name" value="RVT_3"/>
    <property type="match status" value="1"/>
</dbReference>
<dbReference type="CDD" id="cd06222">
    <property type="entry name" value="RNase_H_like"/>
    <property type="match status" value="1"/>
</dbReference>
<sequence length="160" mass="17754">MILGFEQLHKDQLVLLVTTLWAIWFSRNKKLFANFDLNTNDTIAWIDSYISDYNAAMAMKNRCSNQQTQSKMGFGAVLLDWQGKVVAGLSAPAAGNLQPLIAEALSLRASLEWCVSIQIPLAVIETDSKLLVDKVLSKKDDFSALADVVEDIRCSFICLP</sequence>
<dbReference type="PANTHER" id="PTHR47074">
    <property type="entry name" value="BNAC02G40300D PROTEIN"/>
    <property type="match status" value="1"/>
</dbReference>
<dbReference type="Gramene" id="evm.model.05.2093">
    <property type="protein sequence ID" value="cds.evm.model.05.2093"/>
    <property type="gene ID" value="evm.TU.05.2093"/>
</dbReference>
<evidence type="ECO:0000259" key="1">
    <source>
        <dbReference type="Pfam" id="PF13456"/>
    </source>
</evidence>
<dbReference type="AlphaFoldDB" id="A0A803PP89"/>
<dbReference type="Proteomes" id="UP000596661">
    <property type="component" value="Chromosome 5"/>
</dbReference>
<accession>A0A803PP89</accession>
<keyword evidence="3" id="KW-1185">Reference proteome</keyword>
<dbReference type="GO" id="GO:0004523">
    <property type="term" value="F:RNA-DNA hybrid ribonuclease activity"/>
    <property type="evidence" value="ECO:0007669"/>
    <property type="project" value="InterPro"/>
</dbReference>
<dbReference type="PANTHER" id="PTHR47074:SF48">
    <property type="entry name" value="POLYNUCLEOTIDYL TRANSFERASE, RIBONUCLEASE H-LIKE SUPERFAMILY PROTEIN"/>
    <property type="match status" value="1"/>
</dbReference>
<dbReference type="InterPro" id="IPR036397">
    <property type="entry name" value="RNaseH_sf"/>
</dbReference>
<dbReference type="GO" id="GO:0003676">
    <property type="term" value="F:nucleic acid binding"/>
    <property type="evidence" value="ECO:0007669"/>
    <property type="project" value="InterPro"/>
</dbReference>
<proteinExistence type="predicted"/>
<dbReference type="InterPro" id="IPR002156">
    <property type="entry name" value="RNaseH_domain"/>
</dbReference>